<sequence length="114" mass="12132">MIFHSGKTCVVFRHSDRLLLWFAGLPDVPGSVHGFFGLFSGCASFREAVRGIFFLTAGVASISSLEVGRRCLCEAVRRSSGCPVGVTSGSVGVGRFSRRGASCVSTFSPHEESK</sequence>
<dbReference type="EMBL" id="JANPWB010000015">
    <property type="protein sequence ID" value="KAJ1091459.1"/>
    <property type="molecule type" value="Genomic_DNA"/>
</dbReference>
<proteinExistence type="predicted"/>
<accession>A0AAV7LLU5</accession>
<comment type="caution">
    <text evidence="1">The sequence shown here is derived from an EMBL/GenBank/DDBJ whole genome shotgun (WGS) entry which is preliminary data.</text>
</comment>
<name>A0AAV7LLU5_PLEWA</name>
<protein>
    <submittedName>
        <fullName evidence="1">Uncharacterized protein</fullName>
    </submittedName>
</protein>
<gene>
    <name evidence="1" type="ORF">NDU88_004583</name>
</gene>
<dbReference type="Proteomes" id="UP001066276">
    <property type="component" value="Chromosome 11"/>
</dbReference>
<organism evidence="1 2">
    <name type="scientific">Pleurodeles waltl</name>
    <name type="common">Iberian ribbed newt</name>
    <dbReference type="NCBI Taxonomy" id="8319"/>
    <lineage>
        <taxon>Eukaryota</taxon>
        <taxon>Metazoa</taxon>
        <taxon>Chordata</taxon>
        <taxon>Craniata</taxon>
        <taxon>Vertebrata</taxon>
        <taxon>Euteleostomi</taxon>
        <taxon>Amphibia</taxon>
        <taxon>Batrachia</taxon>
        <taxon>Caudata</taxon>
        <taxon>Salamandroidea</taxon>
        <taxon>Salamandridae</taxon>
        <taxon>Pleurodelinae</taxon>
        <taxon>Pleurodeles</taxon>
    </lineage>
</organism>
<evidence type="ECO:0000313" key="2">
    <source>
        <dbReference type="Proteomes" id="UP001066276"/>
    </source>
</evidence>
<reference evidence="1" key="1">
    <citation type="journal article" date="2022" name="bioRxiv">
        <title>Sequencing and chromosome-scale assembly of the giantPleurodeles waltlgenome.</title>
        <authorList>
            <person name="Brown T."/>
            <person name="Elewa A."/>
            <person name="Iarovenko S."/>
            <person name="Subramanian E."/>
            <person name="Araus A.J."/>
            <person name="Petzold A."/>
            <person name="Susuki M."/>
            <person name="Suzuki K.-i.T."/>
            <person name="Hayashi T."/>
            <person name="Toyoda A."/>
            <person name="Oliveira C."/>
            <person name="Osipova E."/>
            <person name="Leigh N.D."/>
            <person name="Simon A."/>
            <person name="Yun M.H."/>
        </authorList>
    </citation>
    <scope>NUCLEOTIDE SEQUENCE</scope>
    <source>
        <strain evidence="1">20211129_DDA</strain>
        <tissue evidence="1">Liver</tissue>
    </source>
</reference>
<evidence type="ECO:0000313" key="1">
    <source>
        <dbReference type="EMBL" id="KAJ1091459.1"/>
    </source>
</evidence>
<dbReference type="AlphaFoldDB" id="A0AAV7LLU5"/>
<keyword evidence="2" id="KW-1185">Reference proteome</keyword>